<dbReference type="EC" id="2.5.1.129" evidence="5"/>
<feature type="binding site" evidence="5">
    <location>
        <position position="123"/>
    </location>
    <ligand>
        <name>FMN</name>
        <dbReference type="ChEBI" id="CHEBI:58210"/>
    </ligand>
</feature>
<evidence type="ECO:0000313" key="7">
    <source>
        <dbReference type="EMBL" id="BDQ37178.1"/>
    </source>
</evidence>
<comment type="catalytic activity">
    <reaction evidence="5">
        <text>dimethylallyl phosphate + FMNH2 = prenylated FMNH2 + phosphate</text>
        <dbReference type="Rhea" id="RHEA:37743"/>
        <dbReference type="ChEBI" id="CHEBI:43474"/>
        <dbReference type="ChEBI" id="CHEBI:57618"/>
        <dbReference type="ChEBI" id="CHEBI:87467"/>
        <dbReference type="ChEBI" id="CHEBI:88052"/>
        <dbReference type="EC" id="2.5.1.129"/>
    </reaction>
</comment>
<evidence type="ECO:0000256" key="3">
    <source>
        <dbReference type="ARBA" id="ARBA00022643"/>
    </source>
</evidence>
<dbReference type="InterPro" id="IPR004507">
    <property type="entry name" value="UbiX-like"/>
</dbReference>
<accession>A0ABM8B072</accession>
<dbReference type="NCBIfam" id="TIGR00421">
    <property type="entry name" value="ubiX_pad"/>
    <property type="match status" value="1"/>
</dbReference>
<gene>
    <name evidence="7" type="primary">ubiX_2</name>
    <name evidence="5" type="synonym">ubiX</name>
    <name evidence="7" type="ORF">SYK_15380</name>
</gene>
<feature type="binding site" evidence="5">
    <location>
        <begin position="88"/>
        <end position="91"/>
    </location>
    <ligand>
        <name>FMN</name>
        <dbReference type="ChEBI" id="CHEBI:58210"/>
    </ligand>
</feature>
<comment type="function">
    <text evidence="5">Flavin prenyltransferase that catalyzes the synthesis of the prenylated FMN cofactor (prenyl-FMN) for 4-hydroxy-3-polyprenylbenzoic acid decarboxylase UbiD. The prenyltransferase is metal-independent and links a dimethylallyl moiety from dimethylallyl monophosphate (DMAP) to the flavin N5 and C6 atoms of FMN.</text>
</comment>
<feature type="domain" description="Flavoprotein" evidence="6">
    <location>
        <begin position="3"/>
        <end position="172"/>
    </location>
</feature>
<feature type="binding site" evidence="5">
    <location>
        <position position="153"/>
    </location>
    <ligand>
        <name>dimethylallyl phosphate</name>
        <dbReference type="ChEBI" id="CHEBI:88052"/>
    </ligand>
</feature>
<keyword evidence="2 5" id="KW-0285">Flavoprotein</keyword>
<keyword evidence="3 5" id="KW-0288">FMN</keyword>
<dbReference type="EMBL" id="AP026709">
    <property type="protein sequence ID" value="BDQ37178.1"/>
    <property type="molecule type" value="Genomic_DNA"/>
</dbReference>
<evidence type="ECO:0000256" key="2">
    <source>
        <dbReference type="ARBA" id="ARBA00022630"/>
    </source>
</evidence>
<dbReference type="InterPro" id="IPR036551">
    <property type="entry name" value="Flavin_trans-like"/>
</dbReference>
<dbReference type="Pfam" id="PF02441">
    <property type="entry name" value="Flavoprotein"/>
    <property type="match status" value="1"/>
</dbReference>
<dbReference type="NCBIfam" id="NF004685">
    <property type="entry name" value="PRK06029.1"/>
    <property type="match status" value="1"/>
</dbReference>
<dbReference type="Gene3D" id="3.40.50.1950">
    <property type="entry name" value="Flavin prenyltransferase-like"/>
    <property type="match status" value="1"/>
</dbReference>
<protein>
    <recommendedName>
        <fullName evidence="5">Flavin prenyltransferase UbiX</fullName>
        <ecNumber evidence="5">2.5.1.129</ecNumber>
    </recommendedName>
</protein>
<evidence type="ECO:0000256" key="4">
    <source>
        <dbReference type="ARBA" id="ARBA00022679"/>
    </source>
</evidence>
<evidence type="ECO:0000256" key="1">
    <source>
        <dbReference type="ARBA" id="ARBA00022602"/>
    </source>
</evidence>
<feature type="binding site" evidence="5">
    <location>
        <position position="169"/>
    </location>
    <ligand>
        <name>dimethylallyl phosphate</name>
        <dbReference type="ChEBI" id="CHEBI:88052"/>
    </ligand>
</feature>
<evidence type="ECO:0000259" key="6">
    <source>
        <dbReference type="Pfam" id="PF02441"/>
    </source>
</evidence>
<comment type="similarity">
    <text evidence="5">Belongs to the UbiX/PAD1 family.</text>
</comment>
<dbReference type="SUPFAM" id="SSF52507">
    <property type="entry name" value="Homo-oligomeric flavin-containing Cys decarboxylases, HFCD"/>
    <property type="match status" value="1"/>
</dbReference>
<dbReference type="RefSeq" id="WP_281763037.1">
    <property type="nucleotide sequence ID" value="NZ_AP026709.1"/>
</dbReference>
<dbReference type="Proteomes" id="UP001317742">
    <property type="component" value="Chromosome"/>
</dbReference>
<feature type="binding site" evidence="5">
    <location>
        <position position="37"/>
    </location>
    <ligand>
        <name>FMN</name>
        <dbReference type="ChEBI" id="CHEBI:58210"/>
    </ligand>
</feature>
<name>A0ABM8B072_9BACT</name>
<keyword evidence="8" id="KW-1185">Reference proteome</keyword>
<evidence type="ECO:0000256" key="5">
    <source>
        <dbReference type="HAMAP-Rule" id="MF_01984"/>
    </source>
</evidence>
<organism evidence="7 8">
    <name type="scientific">Pseudodesulfovibrio nedwellii</name>
    <dbReference type="NCBI Taxonomy" id="2973072"/>
    <lineage>
        <taxon>Bacteria</taxon>
        <taxon>Pseudomonadati</taxon>
        <taxon>Thermodesulfobacteriota</taxon>
        <taxon>Desulfovibrionia</taxon>
        <taxon>Desulfovibrionales</taxon>
        <taxon>Desulfovibrionaceae</taxon>
    </lineage>
</organism>
<keyword evidence="4 5" id="KW-0808">Transferase</keyword>
<sequence length="188" mass="20693">MHRIVVGVTGASGMPLAEKLLRHYAGIKGLEVHLIVSAGAEVVMQSEFRGSDLSLKKHAHKVYDIKDMMAGPSSGSWQHDGMIICPCSMSSLASIASGAGVNLIHRAADVTLKERKRLIVVPRETPLTMIHLRNMQTLTEAGAVIAPFCPAYYDSKTTIDDMLQHFSGRLLDQLRIDNSLCARWRDNR</sequence>
<feature type="binding site" evidence="5">
    <location>
        <begin position="10"/>
        <end position="12"/>
    </location>
    <ligand>
        <name>FMN</name>
        <dbReference type="ChEBI" id="CHEBI:58210"/>
    </ligand>
</feature>
<evidence type="ECO:0000313" key="8">
    <source>
        <dbReference type="Proteomes" id="UP001317742"/>
    </source>
</evidence>
<comment type="caution">
    <text evidence="5">Lacks conserved residue(s) required for the propagation of feature annotation.</text>
</comment>
<dbReference type="HAMAP" id="MF_01984">
    <property type="entry name" value="ubiX_pad"/>
    <property type="match status" value="1"/>
</dbReference>
<proteinExistence type="inferred from homology"/>
<keyword evidence="1 5" id="KW-0637">Prenyltransferase</keyword>
<dbReference type="InterPro" id="IPR003382">
    <property type="entry name" value="Flavoprotein"/>
</dbReference>
<reference evidence="7 8" key="1">
    <citation type="submission" date="2022-08" db="EMBL/GenBank/DDBJ databases">
        <title>Genome Sequence of the sulphate-reducing bacterium, Pseudodesulfovibrio sp. SYK.</title>
        <authorList>
            <person name="Kondo R."/>
            <person name="Kataoka T."/>
        </authorList>
    </citation>
    <scope>NUCLEOTIDE SEQUENCE [LARGE SCALE GENOMIC DNA]</scope>
    <source>
        <strain evidence="7 8">SYK</strain>
    </source>
</reference>